<evidence type="ECO:0000313" key="1">
    <source>
        <dbReference type="EMBL" id="MCA9380467.1"/>
    </source>
</evidence>
<gene>
    <name evidence="1" type="ORF">KC675_04785</name>
</gene>
<dbReference type="SUPFAM" id="SSF52540">
    <property type="entry name" value="P-loop containing nucleoside triphosphate hydrolases"/>
    <property type="match status" value="1"/>
</dbReference>
<dbReference type="Proteomes" id="UP000745577">
    <property type="component" value="Unassembled WGS sequence"/>
</dbReference>
<dbReference type="AlphaFoldDB" id="A0A955I897"/>
<evidence type="ECO:0000313" key="2">
    <source>
        <dbReference type="Proteomes" id="UP000745577"/>
    </source>
</evidence>
<reference evidence="1" key="1">
    <citation type="submission" date="2020-04" db="EMBL/GenBank/DDBJ databases">
        <authorList>
            <person name="Zhang T."/>
        </authorList>
    </citation>
    <scope>NUCLEOTIDE SEQUENCE</scope>
    <source>
        <strain evidence="1">HKST-UBA15</strain>
    </source>
</reference>
<protein>
    <submittedName>
        <fullName evidence="1">Uncharacterized protein</fullName>
    </submittedName>
</protein>
<proteinExistence type="predicted"/>
<sequence>MSEARTIHLEGTDCSGKSSIAKLFPGYTGMQWEVRRGSILASGENATLIIAKSLAENKAIPAEIIGDLFVAAVQEDIARYTSPVNNVLQDSLTILRSAAFHSVSGVPRIGELMIDLLPSFP</sequence>
<feature type="non-terminal residue" evidence="1">
    <location>
        <position position="121"/>
    </location>
</feature>
<reference evidence="1" key="2">
    <citation type="journal article" date="2021" name="Microbiome">
        <title>Successional dynamics and alternative stable states in a saline activated sludge microbial community over 9 years.</title>
        <authorList>
            <person name="Wang Y."/>
            <person name="Ye J."/>
            <person name="Ju F."/>
            <person name="Liu L."/>
            <person name="Boyd J.A."/>
            <person name="Deng Y."/>
            <person name="Parks D.H."/>
            <person name="Jiang X."/>
            <person name="Yin X."/>
            <person name="Woodcroft B.J."/>
            <person name="Tyson G.W."/>
            <person name="Hugenholtz P."/>
            <person name="Polz M.F."/>
            <person name="Zhang T."/>
        </authorList>
    </citation>
    <scope>NUCLEOTIDE SEQUENCE</scope>
    <source>
        <strain evidence="1">HKST-UBA15</strain>
    </source>
</reference>
<comment type="caution">
    <text evidence="1">The sequence shown here is derived from an EMBL/GenBank/DDBJ whole genome shotgun (WGS) entry which is preliminary data.</text>
</comment>
<accession>A0A955I897</accession>
<dbReference type="InterPro" id="IPR027417">
    <property type="entry name" value="P-loop_NTPase"/>
</dbReference>
<organism evidence="1 2">
    <name type="scientific">Candidatus Dojkabacteria bacterium</name>
    <dbReference type="NCBI Taxonomy" id="2099670"/>
    <lineage>
        <taxon>Bacteria</taxon>
        <taxon>Candidatus Dojkabacteria</taxon>
    </lineage>
</organism>
<dbReference type="EMBL" id="JAGQLL010000067">
    <property type="protein sequence ID" value="MCA9380467.1"/>
    <property type="molecule type" value="Genomic_DNA"/>
</dbReference>
<name>A0A955I897_9BACT</name>